<feature type="transmembrane region" description="Helical" evidence="11">
    <location>
        <begin position="761"/>
        <end position="788"/>
    </location>
</feature>
<dbReference type="CDD" id="cd02089">
    <property type="entry name" value="P-type_ATPase_Ca_prok"/>
    <property type="match status" value="1"/>
</dbReference>
<dbReference type="Gene3D" id="2.70.150.10">
    <property type="entry name" value="Calcium-transporting ATPase, cytoplasmic transduction domain A"/>
    <property type="match status" value="1"/>
</dbReference>
<feature type="domain" description="Cation-transporting P-type ATPase N-terminal" evidence="12">
    <location>
        <begin position="13"/>
        <end position="86"/>
    </location>
</feature>
<evidence type="ECO:0000256" key="3">
    <source>
        <dbReference type="ARBA" id="ARBA00022475"/>
    </source>
</evidence>
<keyword evidence="3" id="KW-1003">Cell membrane</keyword>
<feature type="transmembrane region" description="Helical" evidence="11">
    <location>
        <begin position="833"/>
        <end position="852"/>
    </location>
</feature>
<dbReference type="InterPro" id="IPR008250">
    <property type="entry name" value="ATPase_P-typ_transduc_dom_A_sf"/>
</dbReference>
<proteinExistence type="inferred from homology"/>
<dbReference type="PROSITE" id="PS00154">
    <property type="entry name" value="ATPASE_E1_E2"/>
    <property type="match status" value="1"/>
</dbReference>
<dbReference type="Gene3D" id="3.40.1110.10">
    <property type="entry name" value="Calcium-transporting ATPase, cytoplasmic domain N"/>
    <property type="match status" value="1"/>
</dbReference>
<dbReference type="SMART" id="SM00831">
    <property type="entry name" value="Cation_ATPase_N"/>
    <property type="match status" value="1"/>
</dbReference>
<keyword evidence="14" id="KW-1185">Reference proteome</keyword>
<dbReference type="AlphaFoldDB" id="A0A1L3GNS9"/>
<keyword evidence="10 11" id="KW-0472">Membrane</keyword>
<dbReference type="Pfam" id="PF13246">
    <property type="entry name" value="Cation_ATPase"/>
    <property type="match status" value="1"/>
</dbReference>
<reference evidence="13 14" key="1">
    <citation type="journal article" date="2017" name="Genome Announc.">
        <title>Complete Genome Sequences of Two Acetylene-Fermenting Pelobacter acetylenicus Strains.</title>
        <authorList>
            <person name="Sutton J.M."/>
            <person name="Baesman S.M."/>
            <person name="Fierst J.L."/>
            <person name="Poret-Peterson A.T."/>
            <person name="Oremland R.S."/>
            <person name="Dunlap D.S."/>
            <person name="Akob D.M."/>
        </authorList>
    </citation>
    <scope>NUCLEOTIDE SEQUENCE [LARGE SCALE GENOMIC DNA]</scope>
    <source>
        <strain evidence="13 14">SFB93</strain>
    </source>
</reference>
<dbReference type="GO" id="GO:0005886">
    <property type="term" value="C:plasma membrane"/>
    <property type="evidence" value="ECO:0007669"/>
    <property type="project" value="UniProtKB-SubCell"/>
</dbReference>
<dbReference type="InterPro" id="IPR023299">
    <property type="entry name" value="ATPase_P-typ_cyto_dom_N"/>
</dbReference>
<dbReference type="GO" id="GO:1990573">
    <property type="term" value="P:potassium ion import across plasma membrane"/>
    <property type="evidence" value="ECO:0007669"/>
    <property type="project" value="TreeGrafter"/>
</dbReference>
<dbReference type="RefSeq" id="WP_072283554.1">
    <property type="nucleotide sequence ID" value="NZ_CP015519.1"/>
</dbReference>
<dbReference type="SUPFAM" id="SSF81660">
    <property type="entry name" value="Metal cation-transporting ATPase, ATP-binding domain N"/>
    <property type="match status" value="1"/>
</dbReference>
<dbReference type="SUPFAM" id="SSF56784">
    <property type="entry name" value="HAD-like"/>
    <property type="match status" value="1"/>
</dbReference>
<evidence type="ECO:0000256" key="4">
    <source>
        <dbReference type="ARBA" id="ARBA00022692"/>
    </source>
</evidence>
<name>A0A1L3GNS9_9BACT</name>
<dbReference type="SUPFAM" id="SSF81653">
    <property type="entry name" value="Calcium ATPase, transduction domain A"/>
    <property type="match status" value="1"/>
</dbReference>
<dbReference type="NCBIfam" id="TIGR01494">
    <property type="entry name" value="ATPase_P-type"/>
    <property type="match status" value="3"/>
</dbReference>
<evidence type="ECO:0000256" key="10">
    <source>
        <dbReference type="ARBA" id="ARBA00023136"/>
    </source>
</evidence>
<dbReference type="InterPro" id="IPR023214">
    <property type="entry name" value="HAD_sf"/>
</dbReference>
<dbReference type="GO" id="GO:0016887">
    <property type="term" value="F:ATP hydrolysis activity"/>
    <property type="evidence" value="ECO:0007669"/>
    <property type="project" value="InterPro"/>
</dbReference>
<dbReference type="FunFam" id="2.70.150.10:FF:000016">
    <property type="entry name" value="Calcium-transporting P-type ATPase putative"/>
    <property type="match status" value="1"/>
</dbReference>
<dbReference type="InterPro" id="IPR044492">
    <property type="entry name" value="P_typ_ATPase_HD_dom"/>
</dbReference>
<dbReference type="GO" id="GO:0036376">
    <property type="term" value="P:sodium ion export across plasma membrane"/>
    <property type="evidence" value="ECO:0007669"/>
    <property type="project" value="TreeGrafter"/>
</dbReference>
<dbReference type="STRING" id="1842532.A7E78_06915"/>
<keyword evidence="9 11" id="KW-1133">Transmembrane helix</keyword>
<organism evidence="13 14">
    <name type="scientific">Syntrophotalea acetylenivorans</name>
    <dbReference type="NCBI Taxonomy" id="1842532"/>
    <lineage>
        <taxon>Bacteria</taxon>
        <taxon>Pseudomonadati</taxon>
        <taxon>Thermodesulfobacteriota</taxon>
        <taxon>Desulfuromonadia</taxon>
        <taxon>Desulfuromonadales</taxon>
        <taxon>Syntrophotaleaceae</taxon>
        <taxon>Syntrophotalea</taxon>
    </lineage>
</organism>
<feature type="transmembrane region" description="Helical" evidence="11">
    <location>
        <begin position="255"/>
        <end position="272"/>
    </location>
</feature>
<comment type="similarity">
    <text evidence="2">Belongs to the cation transport ATPase (P-type) (TC 3.A.3) family. Type IIA subfamily.</text>
</comment>
<dbReference type="InterPro" id="IPR001757">
    <property type="entry name" value="P_typ_ATPase"/>
</dbReference>
<dbReference type="SFLD" id="SFLDG00002">
    <property type="entry name" value="C1.7:_P-type_atpase_like"/>
    <property type="match status" value="1"/>
</dbReference>
<dbReference type="GO" id="GO:0030007">
    <property type="term" value="P:intracellular potassium ion homeostasis"/>
    <property type="evidence" value="ECO:0007669"/>
    <property type="project" value="TreeGrafter"/>
</dbReference>
<keyword evidence="4 11" id="KW-0812">Transmembrane</keyword>
<dbReference type="InterPro" id="IPR004014">
    <property type="entry name" value="ATPase_P-typ_cation-transptr_N"/>
</dbReference>
<evidence type="ECO:0000256" key="2">
    <source>
        <dbReference type="ARBA" id="ARBA00005675"/>
    </source>
</evidence>
<dbReference type="SFLD" id="SFLDS00003">
    <property type="entry name" value="Haloacid_Dehalogenase"/>
    <property type="match status" value="1"/>
</dbReference>
<dbReference type="GO" id="GO:0005391">
    <property type="term" value="F:P-type sodium:potassium-exchanging transporter activity"/>
    <property type="evidence" value="ECO:0007669"/>
    <property type="project" value="TreeGrafter"/>
</dbReference>
<evidence type="ECO:0000256" key="1">
    <source>
        <dbReference type="ARBA" id="ARBA00004651"/>
    </source>
</evidence>
<evidence type="ECO:0000313" key="13">
    <source>
        <dbReference type="EMBL" id="APG27589.1"/>
    </source>
</evidence>
<protein>
    <submittedName>
        <fullName evidence="13">ATPase</fullName>
    </submittedName>
</protein>
<dbReference type="OrthoDB" id="9759222at2"/>
<gene>
    <name evidence="13" type="ORF">A7E78_06915</name>
</gene>
<keyword evidence="6" id="KW-0547">Nucleotide-binding</keyword>
<dbReference type="FunFam" id="3.40.50.1000:FF:000028">
    <property type="entry name" value="Calcium-transporting P-type ATPase, putative"/>
    <property type="match status" value="1"/>
</dbReference>
<keyword evidence="5" id="KW-0479">Metal-binding</keyword>
<dbReference type="Proteomes" id="UP000182517">
    <property type="component" value="Chromosome"/>
</dbReference>
<feature type="transmembrane region" description="Helical" evidence="11">
    <location>
        <begin position="66"/>
        <end position="85"/>
    </location>
</feature>
<dbReference type="InterPro" id="IPR018303">
    <property type="entry name" value="ATPase_P-typ_P_site"/>
</dbReference>
<dbReference type="PANTHER" id="PTHR43294:SF21">
    <property type="entry name" value="CATION TRANSPORTING ATPASE"/>
    <property type="match status" value="1"/>
</dbReference>
<dbReference type="GO" id="GO:0046872">
    <property type="term" value="F:metal ion binding"/>
    <property type="evidence" value="ECO:0007669"/>
    <property type="project" value="UniProtKB-KW"/>
</dbReference>
<evidence type="ECO:0000256" key="8">
    <source>
        <dbReference type="ARBA" id="ARBA00022967"/>
    </source>
</evidence>
<dbReference type="Pfam" id="PF00122">
    <property type="entry name" value="E1-E2_ATPase"/>
    <property type="match status" value="1"/>
</dbReference>
<evidence type="ECO:0000256" key="11">
    <source>
        <dbReference type="SAM" id="Phobius"/>
    </source>
</evidence>
<dbReference type="EMBL" id="CP015519">
    <property type="protein sequence ID" value="APG27589.1"/>
    <property type="molecule type" value="Genomic_DNA"/>
</dbReference>
<evidence type="ECO:0000256" key="7">
    <source>
        <dbReference type="ARBA" id="ARBA00022840"/>
    </source>
</evidence>
<keyword evidence="7" id="KW-0067">ATP-binding</keyword>
<dbReference type="Gene3D" id="1.20.1110.10">
    <property type="entry name" value="Calcium-transporting ATPase, transmembrane domain"/>
    <property type="match status" value="1"/>
</dbReference>
<feature type="transmembrane region" description="Helical" evidence="11">
    <location>
        <begin position="867"/>
        <end position="887"/>
    </location>
</feature>
<dbReference type="GO" id="GO:0005524">
    <property type="term" value="F:ATP binding"/>
    <property type="evidence" value="ECO:0007669"/>
    <property type="project" value="UniProtKB-KW"/>
</dbReference>
<dbReference type="PRINTS" id="PR00119">
    <property type="entry name" value="CATATPASE"/>
</dbReference>
<dbReference type="InterPro" id="IPR023298">
    <property type="entry name" value="ATPase_P-typ_TM_dom_sf"/>
</dbReference>
<dbReference type="GO" id="GO:1902600">
    <property type="term" value="P:proton transmembrane transport"/>
    <property type="evidence" value="ECO:0007669"/>
    <property type="project" value="TreeGrafter"/>
</dbReference>
<dbReference type="InterPro" id="IPR036412">
    <property type="entry name" value="HAD-like_sf"/>
</dbReference>
<evidence type="ECO:0000313" key="14">
    <source>
        <dbReference type="Proteomes" id="UP000182517"/>
    </source>
</evidence>
<feature type="transmembrane region" description="Helical" evidence="11">
    <location>
        <begin position="278"/>
        <end position="306"/>
    </location>
</feature>
<dbReference type="KEGG" id="pef:A7E78_06915"/>
<dbReference type="InterPro" id="IPR050510">
    <property type="entry name" value="Cation_transp_ATPase_P-type"/>
</dbReference>
<dbReference type="Pfam" id="PF00689">
    <property type="entry name" value="Cation_ATPase_C"/>
    <property type="match status" value="1"/>
</dbReference>
<dbReference type="InterPro" id="IPR059000">
    <property type="entry name" value="ATPase_P-type_domA"/>
</dbReference>
<dbReference type="Pfam" id="PF00690">
    <property type="entry name" value="Cation_ATPase_N"/>
    <property type="match status" value="1"/>
</dbReference>
<keyword evidence="8" id="KW-1278">Translocase</keyword>
<dbReference type="PANTHER" id="PTHR43294">
    <property type="entry name" value="SODIUM/POTASSIUM-TRANSPORTING ATPASE SUBUNIT ALPHA"/>
    <property type="match status" value="1"/>
</dbReference>
<sequence length="898" mass="97995">MSTKSEKTEGLINWHRLDTGEVLEKLQSSATGLSSQEARQRLERFGPNQLIEKSRKSLWMMFLDQFKDFMILVLIAAAIVAGIIGEPADSIAIAIIVLLNAVLGFVQEYRAEKAMAALKKLAAPFATVIRNGRSESIPAEQLVPGDLVVLQAGNVVPADIRLTEVAQIRIEEAALTGESVPVEKDSMALEEANLSIGDRTNMAYKGTLVTYGRGRGLVTGTGMDTELGRIAALLQEQGEGRTPLQKRLTSFGQKLAYAVLAICAIVFVAGLLRGEPPLLMLLTAISLAVAAIPEALPAVITISLALGAKKLIKQRALIRKLPAVETLGSVSFICSDKTGTLTLNRMTVEKVYADGRMQRPAELPLKKQTESTQGSPAFGSPLDLLLTSLALCNDVRLNASGDVIGDPTETALFDLARGKGLHRESLDEKHPRLNEIPFDSDRKLMTTFHPWDDGRIVSFTKGAVEEMLERSDKVLSSQGLEEIDRSKVLKIAEQIAGEGLRTLGFSMRIWETLPHPRTAEQAESGMILLGLVGMMDPPRPEAASSVAMCQSAGIQPVMITGDHPLTAEVIARRVGIIRGEKDAVMTGRELAQLPLAEFESAVERIRVYARVAPEQKLKIVKALQDKGHFVAMTGDGVNDAPALKRADIGVAMSITGTDVSKEASHMILLDDNFATIVKAVQEGRRIFDNIRKFIKYTMTSNSGEIFTIFLAPFLGLPIPLLPIHILWINLVTDGVPGLALAAEPAEKDIMQRPPRHPKESIFAKGLGAHIIWGGLLMGAVPIMTQAFYIDRSQAHWQTMVFTVLCLSQMGHVLAIRSERESFFKQGMLSNKPLLGAVLLTFALQMATIYVPFLNPIFKTEPLPAKELIITILLSTVVFLAVELEKVIKRSKTKKFRED</sequence>
<dbReference type="SFLD" id="SFLDF00027">
    <property type="entry name" value="p-type_atpase"/>
    <property type="match status" value="1"/>
</dbReference>
<evidence type="ECO:0000256" key="5">
    <source>
        <dbReference type="ARBA" id="ARBA00022723"/>
    </source>
</evidence>
<feature type="transmembrane region" description="Helical" evidence="11">
    <location>
        <begin position="91"/>
        <end position="109"/>
    </location>
</feature>
<evidence type="ECO:0000259" key="12">
    <source>
        <dbReference type="SMART" id="SM00831"/>
    </source>
</evidence>
<comment type="subcellular location">
    <subcellularLocation>
        <location evidence="1">Cell membrane</location>
        <topology evidence="1">Multi-pass membrane protein</topology>
    </subcellularLocation>
</comment>
<dbReference type="SUPFAM" id="SSF81665">
    <property type="entry name" value="Calcium ATPase, transmembrane domain M"/>
    <property type="match status" value="1"/>
</dbReference>
<dbReference type="Gene3D" id="3.40.50.1000">
    <property type="entry name" value="HAD superfamily/HAD-like"/>
    <property type="match status" value="1"/>
</dbReference>
<dbReference type="InterPro" id="IPR006068">
    <property type="entry name" value="ATPase_P-typ_cation-transptr_C"/>
</dbReference>
<accession>A0A1L3GNS9</accession>
<dbReference type="PRINTS" id="PR00120">
    <property type="entry name" value="HATPASE"/>
</dbReference>
<evidence type="ECO:0000256" key="9">
    <source>
        <dbReference type="ARBA" id="ARBA00022989"/>
    </source>
</evidence>
<evidence type="ECO:0000256" key="6">
    <source>
        <dbReference type="ARBA" id="ARBA00022741"/>
    </source>
</evidence>
<dbReference type="GO" id="GO:0006883">
    <property type="term" value="P:intracellular sodium ion homeostasis"/>
    <property type="evidence" value="ECO:0007669"/>
    <property type="project" value="TreeGrafter"/>
</dbReference>